<dbReference type="Gene3D" id="1.20.1250.20">
    <property type="entry name" value="MFS general substrate transporter like domains"/>
    <property type="match status" value="2"/>
</dbReference>
<protein>
    <submittedName>
        <fullName evidence="8">MFS transporter</fullName>
    </submittedName>
</protein>
<evidence type="ECO:0000313" key="8">
    <source>
        <dbReference type="EMBL" id="MXO54138.1"/>
    </source>
</evidence>
<accession>A0A844YAX1</accession>
<dbReference type="Proteomes" id="UP000430272">
    <property type="component" value="Unassembled WGS sequence"/>
</dbReference>
<sequence length="424" mass="45027">MPGTPARAATNRPGWVILTMLTVTYTLNIIDRQVVGILSQQIQADLQLTDTQLGLMGGIAFAALYSVLAIPFAVIADQKGPAKVVAVSLAAWSIFTGLCGLAANFPQLLLARLGVGVGEAGGAAPSYALVAAHFPPERRARAIGVFTLAIPLGAAIGALFGGFIAHTFSWRVVFIALGIIGIALTPLFRLLVPEPPRGADTAAHRIEPKMLLTTWGILARMPSFWLIASGTAIASMANYGLAFWLPALMQRSFELDLLQTSWFFGGLVLIGGVAGTYGGGFLADRFGRRDRAAYARVPAAGFILATPLYAVGMLSDDWRVAFLAFLIPQAMTFSWFAPVMTATQQLVEPRMRATASASMLLIINMIGIGAGTSTLGWLSTRFAPDDPATGLQSALLTGLSFYAAGGVLLWIGGAWLRRAWREDE</sequence>
<dbReference type="PROSITE" id="PS50850">
    <property type="entry name" value="MFS"/>
    <property type="match status" value="1"/>
</dbReference>
<dbReference type="PROSITE" id="PS00216">
    <property type="entry name" value="SUGAR_TRANSPORT_1"/>
    <property type="match status" value="1"/>
</dbReference>
<evidence type="ECO:0000256" key="3">
    <source>
        <dbReference type="ARBA" id="ARBA00022692"/>
    </source>
</evidence>
<keyword evidence="9" id="KW-1185">Reference proteome</keyword>
<gene>
    <name evidence="8" type="ORF">GRI47_08990</name>
</gene>
<dbReference type="GO" id="GO:0022857">
    <property type="term" value="F:transmembrane transporter activity"/>
    <property type="evidence" value="ECO:0007669"/>
    <property type="project" value="InterPro"/>
</dbReference>
<keyword evidence="4 6" id="KW-1133">Transmembrane helix</keyword>
<dbReference type="OrthoDB" id="7400989at2"/>
<dbReference type="SUPFAM" id="SSF103473">
    <property type="entry name" value="MFS general substrate transporter"/>
    <property type="match status" value="1"/>
</dbReference>
<dbReference type="PANTHER" id="PTHR23505">
    <property type="entry name" value="SPINSTER"/>
    <property type="match status" value="1"/>
</dbReference>
<feature type="transmembrane region" description="Helical" evidence="6">
    <location>
        <begin position="142"/>
        <end position="164"/>
    </location>
</feature>
<dbReference type="InterPro" id="IPR005829">
    <property type="entry name" value="Sugar_transporter_CS"/>
</dbReference>
<comment type="caution">
    <text evidence="8">The sequence shown here is derived from an EMBL/GenBank/DDBJ whole genome shotgun (WGS) entry which is preliminary data.</text>
</comment>
<feature type="transmembrane region" description="Helical" evidence="6">
    <location>
        <begin position="170"/>
        <end position="192"/>
    </location>
</feature>
<dbReference type="PANTHER" id="PTHR23505:SF79">
    <property type="entry name" value="PROTEIN SPINSTER"/>
    <property type="match status" value="1"/>
</dbReference>
<keyword evidence="2" id="KW-0813">Transport</keyword>
<dbReference type="AlphaFoldDB" id="A0A844YAX1"/>
<evidence type="ECO:0000259" key="7">
    <source>
        <dbReference type="PROSITE" id="PS50850"/>
    </source>
</evidence>
<feature type="transmembrane region" description="Helical" evidence="6">
    <location>
        <begin position="294"/>
        <end position="312"/>
    </location>
</feature>
<dbReference type="InterPro" id="IPR011701">
    <property type="entry name" value="MFS"/>
</dbReference>
<evidence type="ECO:0000256" key="4">
    <source>
        <dbReference type="ARBA" id="ARBA00022989"/>
    </source>
</evidence>
<comment type="subcellular location">
    <subcellularLocation>
        <location evidence="1">Membrane</location>
        <topology evidence="1">Multi-pass membrane protein</topology>
    </subcellularLocation>
</comment>
<feature type="transmembrane region" description="Helical" evidence="6">
    <location>
        <begin position="261"/>
        <end position="282"/>
    </location>
</feature>
<reference evidence="8 9" key="1">
    <citation type="submission" date="2019-12" db="EMBL/GenBank/DDBJ databases">
        <title>Genomic-based taxomic classification of the family Erythrobacteraceae.</title>
        <authorList>
            <person name="Xu L."/>
        </authorList>
    </citation>
    <scope>NUCLEOTIDE SEQUENCE [LARGE SCALE GENOMIC DNA]</scope>
    <source>
        <strain evidence="8 9">JCM 17468</strain>
    </source>
</reference>
<feature type="transmembrane region" description="Helical" evidence="6">
    <location>
        <begin position="358"/>
        <end position="379"/>
    </location>
</feature>
<feature type="transmembrane region" description="Helical" evidence="6">
    <location>
        <begin position="84"/>
        <end position="103"/>
    </location>
</feature>
<dbReference type="GO" id="GO:0016020">
    <property type="term" value="C:membrane"/>
    <property type="evidence" value="ECO:0007669"/>
    <property type="project" value="UniProtKB-SubCell"/>
</dbReference>
<keyword evidence="5 6" id="KW-0472">Membrane</keyword>
<evidence type="ECO:0000256" key="6">
    <source>
        <dbReference type="SAM" id="Phobius"/>
    </source>
</evidence>
<feature type="transmembrane region" description="Helical" evidence="6">
    <location>
        <begin position="109"/>
        <end position="130"/>
    </location>
</feature>
<dbReference type="InterPro" id="IPR036259">
    <property type="entry name" value="MFS_trans_sf"/>
</dbReference>
<feature type="transmembrane region" description="Helical" evidence="6">
    <location>
        <begin position="224"/>
        <end position="249"/>
    </location>
</feature>
<dbReference type="InterPro" id="IPR044770">
    <property type="entry name" value="MFS_spinster-like"/>
</dbReference>
<dbReference type="Pfam" id="PF07690">
    <property type="entry name" value="MFS_1"/>
    <property type="match status" value="1"/>
</dbReference>
<evidence type="ECO:0000313" key="9">
    <source>
        <dbReference type="Proteomes" id="UP000430272"/>
    </source>
</evidence>
<dbReference type="InterPro" id="IPR020846">
    <property type="entry name" value="MFS_dom"/>
</dbReference>
<evidence type="ECO:0000256" key="2">
    <source>
        <dbReference type="ARBA" id="ARBA00022448"/>
    </source>
</evidence>
<organism evidence="8 9">
    <name type="scientific">Qipengyuania pelagi</name>
    <dbReference type="NCBI Taxonomy" id="994320"/>
    <lineage>
        <taxon>Bacteria</taxon>
        <taxon>Pseudomonadati</taxon>
        <taxon>Pseudomonadota</taxon>
        <taxon>Alphaproteobacteria</taxon>
        <taxon>Sphingomonadales</taxon>
        <taxon>Erythrobacteraceae</taxon>
        <taxon>Qipengyuania</taxon>
    </lineage>
</organism>
<feature type="domain" description="Major facilitator superfamily (MFS) profile" evidence="7">
    <location>
        <begin position="17"/>
        <end position="417"/>
    </location>
</feature>
<feature type="transmembrane region" description="Helical" evidence="6">
    <location>
        <begin position="399"/>
        <end position="416"/>
    </location>
</feature>
<keyword evidence="3 6" id="KW-0812">Transmembrane</keyword>
<feature type="transmembrane region" description="Helical" evidence="6">
    <location>
        <begin position="53"/>
        <end position="75"/>
    </location>
</feature>
<proteinExistence type="predicted"/>
<feature type="transmembrane region" description="Helical" evidence="6">
    <location>
        <begin position="318"/>
        <end position="337"/>
    </location>
</feature>
<evidence type="ECO:0000256" key="5">
    <source>
        <dbReference type="ARBA" id="ARBA00023136"/>
    </source>
</evidence>
<dbReference type="EMBL" id="WTYD01000001">
    <property type="protein sequence ID" value="MXO54138.1"/>
    <property type="molecule type" value="Genomic_DNA"/>
</dbReference>
<name>A0A844YAX1_9SPHN</name>
<dbReference type="CDD" id="cd17328">
    <property type="entry name" value="MFS_spinster_like"/>
    <property type="match status" value="1"/>
</dbReference>
<evidence type="ECO:0000256" key="1">
    <source>
        <dbReference type="ARBA" id="ARBA00004141"/>
    </source>
</evidence>